<dbReference type="PANTHER" id="PTHR22906">
    <property type="entry name" value="PROPERDIN"/>
    <property type="match status" value="1"/>
</dbReference>
<reference evidence="7" key="1">
    <citation type="submission" date="2012-08" db="EMBL/GenBank/DDBJ databases">
        <title>The Genome Sequence of Wuchereria bancrofti.</title>
        <authorList>
            <person name="Nutman T.B."/>
            <person name="Fink D.L."/>
            <person name="Russ C."/>
            <person name="Young S."/>
            <person name="Zeng Q."/>
            <person name="Koehrsen M."/>
            <person name="Alvarado L."/>
            <person name="Berlin A."/>
            <person name="Chapman S.B."/>
            <person name="Chen Z."/>
            <person name="Freedman E."/>
            <person name="Gellesch M."/>
            <person name="Goldberg J."/>
            <person name="Griggs A."/>
            <person name="Gujja S."/>
            <person name="Heilman E.R."/>
            <person name="Heiman D."/>
            <person name="Hepburn T."/>
            <person name="Howarth C."/>
            <person name="Jen D."/>
            <person name="Larson L."/>
            <person name="Lewis B."/>
            <person name="Mehta T."/>
            <person name="Park D."/>
            <person name="Pearson M."/>
            <person name="Roberts A."/>
            <person name="Saif S."/>
            <person name="Shea T."/>
            <person name="Shenoy N."/>
            <person name="Sisk P."/>
            <person name="Stolte C."/>
            <person name="Sykes S."/>
            <person name="Walk T."/>
            <person name="White J."/>
            <person name="Yandava C."/>
            <person name="Haas B."/>
            <person name="Henn M.R."/>
            <person name="Nusbaum C."/>
            <person name="Birren B."/>
        </authorList>
    </citation>
    <scope>NUCLEOTIDE SEQUENCE [LARGE SCALE GENOMIC DNA]</scope>
    <source>
        <strain evidence="7">NA</strain>
    </source>
</reference>
<gene>
    <name evidence="6" type="ORF">WUBG_06782</name>
</gene>
<keyword evidence="5" id="KW-1015">Disulfide bond</keyword>
<evidence type="ECO:0000313" key="7">
    <source>
        <dbReference type="Proteomes" id="UP000004810"/>
    </source>
</evidence>
<comment type="caution">
    <text evidence="6">The sequence shown here is derived from an EMBL/GenBank/DDBJ whole genome shotgun (WGS) entry which is preliminary data.</text>
</comment>
<sequence length="361" mass="40842">MFANFVTHKSSSHVGVNKHLSFEGLQPIVPVKRLNRLIRIRRQTENVRKFGLFEQGFFEVLLLISTMVFFLKNEISKFGSISYDFVPRIDEFLCDCDGELREENSCAQISCPEISNARTCGWSHWTEWCGCTRSCNQGDRIRTRYCVDGISANDNISNRNTEKDLCILSECSIGRESGLVTTEQNVAPRPYPAQSDFHNPSQHNFRQIIATVSRDNDMDCLWSSWNSEISCIGGFKTKTRSCIGISTKTRCQCDGKLEEQIACLCPRLEMVRSNQKVGAAAEFTSLSPLITSKQIAVPEERMTAYRSNFSRVSCSWSQWGMWSVCSETCGAGKTVRKRSCPCRYDLGNTQEVIVVDFVQLA</sequence>
<evidence type="ECO:0000256" key="1">
    <source>
        <dbReference type="ARBA" id="ARBA00004613"/>
    </source>
</evidence>
<dbReference type="InterPro" id="IPR052065">
    <property type="entry name" value="Compl_asym_regulator"/>
</dbReference>
<dbReference type="AlphaFoldDB" id="J9EIN4"/>
<evidence type="ECO:0000256" key="4">
    <source>
        <dbReference type="ARBA" id="ARBA00022737"/>
    </source>
</evidence>
<dbReference type="Gene3D" id="2.20.100.10">
    <property type="entry name" value="Thrombospondin type-1 (TSP1) repeat"/>
    <property type="match status" value="2"/>
</dbReference>
<accession>J9EIN4</accession>
<dbReference type="SUPFAM" id="SSF82895">
    <property type="entry name" value="TSP-1 type 1 repeat"/>
    <property type="match status" value="2"/>
</dbReference>
<evidence type="ECO:0000313" key="6">
    <source>
        <dbReference type="EMBL" id="EJW82306.1"/>
    </source>
</evidence>
<dbReference type="InterPro" id="IPR000884">
    <property type="entry name" value="TSP1_rpt"/>
</dbReference>
<evidence type="ECO:0000256" key="5">
    <source>
        <dbReference type="ARBA" id="ARBA00023157"/>
    </source>
</evidence>
<dbReference type="Pfam" id="PF00090">
    <property type="entry name" value="TSP_1"/>
    <property type="match status" value="2"/>
</dbReference>
<evidence type="ECO:0000256" key="2">
    <source>
        <dbReference type="ARBA" id="ARBA00022525"/>
    </source>
</evidence>
<dbReference type="InterPro" id="IPR036383">
    <property type="entry name" value="TSP1_rpt_sf"/>
</dbReference>
<keyword evidence="2" id="KW-0964">Secreted</keyword>
<dbReference type="PROSITE" id="PS50092">
    <property type="entry name" value="TSP1"/>
    <property type="match status" value="3"/>
</dbReference>
<dbReference type="PANTHER" id="PTHR22906:SF43">
    <property type="entry name" value="PROPERDIN"/>
    <property type="match status" value="1"/>
</dbReference>
<name>J9EIN4_WUCBA</name>
<dbReference type="EMBL" id="ADBV01002976">
    <property type="protein sequence ID" value="EJW82306.1"/>
    <property type="molecule type" value="Genomic_DNA"/>
</dbReference>
<dbReference type="SMART" id="SM00209">
    <property type="entry name" value="TSP1"/>
    <property type="match status" value="2"/>
</dbReference>
<evidence type="ECO:0008006" key="8">
    <source>
        <dbReference type="Google" id="ProtNLM"/>
    </source>
</evidence>
<comment type="subcellular location">
    <subcellularLocation>
        <location evidence="1">Secreted</location>
    </subcellularLocation>
</comment>
<proteinExistence type="predicted"/>
<protein>
    <recommendedName>
        <fullName evidence="8">Thrombospondin type 1 domain-containing protein</fullName>
    </recommendedName>
</protein>
<dbReference type="Proteomes" id="UP000004810">
    <property type="component" value="Unassembled WGS sequence"/>
</dbReference>
<keyword evidence="3" id="KW-0732">Signal</keyword>
<keyword evidence="4" id="KW-0677">Repeat</keyword>
<evidence type="ECO:0000256" key="3">
    <source>
        <dbReference type="ARBA" id="ARBA00022729"/>
    </source>
</evidence>
<organism evidence="6 7">
    <name type="scientific">Wuchereria bancrofti</name>
    <dbReference type="NCBI Taxonomy" id="6293"/>
    <lineage>
        <taxon>Eukaryota</taxon>
        <taxon>Metazoa</taxon>
        <taxon>Ecdysozoa</taxon>
        <taxon>Nematoda</taxon>
        <taxon>Chromadorea</taxon>
        <taxon>Rhabditida</taxon>
        <taxon>Spirurina</taxon>
        <taxon>Spiruromorpha</taxon>
        <taxon>Filarioidea</taxon>
        <taxon>Onchocercidae</taxon>
        <taxon>Wuchereria</taxon>
    </lineage>
</organism>